<comment type="caution">
    <text evidence="1">The sequence shown here is derived from an EMBL/GenBank/DDBJ whole genome shotgun (WGS) entry which is preliminary data.</text>
</comment>
<dbReference type="Proteomes" id="UP001154282">
    <property type="component" value="Unassembled WGS sequence"/>
</dbReference>
<accession>A0AAV0LGF3</accession>
<keyword evidence="2" id="KW-1185">Reference proteome</keyword>
<evidence type="ECO:0000313" key="2">
    <source>
        <dbReference type="Proteomes" id="UP001154282"/>
    </source>
</evidence>
<sequence>MRPIGKTKTSPTCRVFVKSLGGLEVTNPTWRVPLTTTRISVARGWV</sequence>
<reference evidence="1" key="1">
    <citation type="submission" date="2022-08" db="EMBL/GenBank/DDBJ databases">
        <authorList>
            <person name="Gutierrez-Valencia J."/>
        </authorList>
    </citation>
    <scope>NUCLEOTIDE SEQUENCE</scope>
</reference>
<protein>
    <submittedName>
        <fullName evidence="1">Uncharacterized protein</fullName>
    </submittedName>
</protein>
<dbReference type="AlphaFoldDB" id="A0AAV0LGF3"/>
<gene>
    <name evidence="1" type="ORF">LITE_LOCUS23973</name>
</gene>
<dbReference type="EMBL" id="CAMGYJ010000006">
    <property type="protein sequence ID" value="CAI0433659.1"/>
    <property type="molecule type" value="Genomic_DNA"/>
</dbReference>
<name>A0AAV0LGF3_9ROSI</name>
<organism evidence="1 2">
    <name type="scientific">Linum tenue</name>
    <dbReference type="NCBI Taxonomy" id="586396"/>
    <lineage>
        <taxon>Eukaryota</taxon>
        <taxon>Viridiplantae</taxon>
        <taxon>Streptophyta</taxon>
        <taxon>Embryophyta</taxon>
        <taxon>Tracheophyta</taxon>
        <taxon>Spermatophyta</taxon>
        <taxon>Magnoliopsida</taxon>
        <taxon>eudicotyledons</taxon>
        <taxon>Gunneridae</taxon>
        <taxon>Pentapetalae</taxon>
        <taxon>rosids</taxon>
        <taxon>fabids</taxon>
        <taxon>Malpighiales</taxon>
        <taxon>Linaceae</taxon>
        <taxon>Linum</taxon>
    </lineage>
</organism>
<evidence type="ECO:0000313" key="1">
    <source>
        <dbReference type="EMBL" id="CAI0433659.1"/>
    </source>
</evidence>
<proteinExistence type="predicted"/>